<dbReference type="InterPro" id="IPR025345">
    <property type="entry name" value="DUF4249"/>
</dbReference>
<keyword evidence="4" id="KW-1185">Reference proteome</keyword>
<dbReference type="Pfam" id="PF14054">
    <property type="entry name" value="DUF4249"/>
    <property type="match status" value="1"/>
</dbReference>
<proteinExistence type="predicted"/>
<evidence type="ECO:0000313" key="1">
    <source>
        <dbReference type="EMBL" id="MCA6075239.1"/>
    </source>
</evidence>
<sequence length="356" mass="40804">MSGNAKRYFYLIVVFILAGCVEPIEFDIDREGRQLVVYGHIDDGSDRMFVQLSRTTAVPNRFQPEPGARVTLHDNLGNEGRFFSANDEGIYYYSEFTMQIVPGRSYVLRIRTAGGDFYESVPEEIPLHQAQSDIYVNFARIEVNTGSFNAVITKDVMQVSAETFLEDPSKQYYVRYTPIQTFRFDPTNFPDIFNTIPPACFVNRRIQPENLVLFNSNGFQGTAVPRQFIAQNEIDYAFIAKNVITLETHSMTPQAYDYWRKIRILLNNNGSIFDTPPAAVKGNIFNINDPDEQVLGYFEATNKSISRVTAWRGDFPYPVPDDPCIYIPGQDEEKYLRECIDCRILEGSTFNQPSFY</sequence>
<comment type="caution">
    <text evidence="1">The sequence shown here is derived from an EMBL/GenBank/DDBJ whole genome shotgun (WGS) entry which is preliminary data.</text>
</comment>
<dbReference type="EMBL" id="JAIXNE010000003">
    <property type="protein sequence ID" value="MCA6076416.1"/>
    <property type="molecule type" value="Genomic_DNA"/>
</dbReference>
<dbReference type="EMBL" id="JAIXNE010000002">
    <property type="protein sequence ID" value="MCA6075239.1"/>
    <property type="molecule type" value="Genomic_DNA"/>
</dbReference>
<dbReference type="PROSITE" id="PS51257">
    <property type="entry name" value="PROKAR_LIPOPROTEIN"/>
    <property type="match status" value="1"/>
</dbReference>
<accession>A0A9X1HRV4</accession>
<evidence type="ECO:0000313" key="4">
    <source>
        <dbReference type="Proteomes" id="UP001139409"/>
    </source>
</evidence>
<dbReference type="Proteomes" id="UP001139409">
    <property type="component" value="Unassembled WGS sequence"/>
</dbReference>
<protein>
    <submittedName>
        <fullName evidence="1">DUF4249 domain-containing protein</fullName>
    </submittedName>
</protein>
<evidence type="ECO:0000313" key="3">
    <source>
        <dbReference type="EMBL" id="MCA6077544.1"/>
    </source>
</evidence>
<reference evidence="1" key="1">
    <citation type="submission" date="2021-09" db="EMBL/GenBank/DDBJ databases">
        <title>Fulvivirga sp. isolated from coastal sediment.</title>
        <authorList>
            <person name="Yu H."/>
        </authorList>
    </citation>
    <scope>NUCLEOTIDE SEQUENCE</scope>
    <source>
        <strain evidence="1">1062</strain>
    </source>
</reference>
<dbReference type="AlphaFoldDB" id="A0A9X1HRV4"/>
<organism evidence="1 4">
    <name type="scientific">Fulvivirga sedimenti</name>
    <dbReference type="NCBI Taxonomy" id="2879465"/>
    <lineage>
        <taxon>Bacteria</taxon>
        <taxon>Pseudomonadati</taxon>
        <taxon>Bacteroidota</taxon>
        <taxon>Cytophagia</taxon>
        <taxon>Cytophagales</taxon>
        <taxon>Fulvivirgaceae</taxon>
        <taxon>Fulvivirga</taxon>
    </lineage>
</organism>
<evidence type="ECO:0000313" key="2">
    <source>
        <dbReference type="EMBL" id="MCA6076416.1"/>
    </source>
</evidence>
<gene>
    <name evidence="1" type="ORF">LDX50_10185</name>
    <name evidence="2" type="ORF">LDX50_16155</name>
    <name evidence="3" type="ORF">LDX50_21875</name>
</gene>
<dbReference type="RefSeq" id="WP_225698343.1">
    <property type="nucleotide sequence ID" value="NZ_JAIXNE010000002.1"/>
</dbReference>
<dbReference type="EMBL" id="JAIXNE010000004">
    <property type="protein sequence ID" value="MCA6077544.1"/>
    <property type="molecule type" value="Genomic_DNA"/>
</dbReference>
<name>A0A9X1HRV4_9BACT</name>